<dbReference type="GO" id="GO:0008017">
    <property type="term" value="F:microtubule binding"/>
    <property type="evidence" value="ECO:0007669"/>
    <property type="project" value="InterPro"/>
</dbReference>
<comment type="subcellular location">
    <subcellularLocation>
        <location evidence="1">Cytoplasm</location>
    </subcellularLocation>
</comment>
<dbReference type="Gene3D" id="1.10.418.10">
    <property type="entry name" value="Calponin-like domain"/>
    <property type="match status" value="1"/>
</dbReference>
<dbReference type="PANTHER" id="PTHR18947">
    <property type="entry name" value="HOOK PROTEINS"/>
    <property type="match status" value="1"/>
</dbReference>
<dbReference type="Proteomes" id="UP001165083">
    <property type="component" value="Unassembled WGS sequence"/>
</dbReference>
<evidence type="ECO:0000259" key="6">
    <source>
        <dbReference type="Pfam" id="PF05622"/>
    </source>
</evidence>
<evidence type="ECO:0000256" key="1">
    <source>
        <dbReference type="ARBA" id="ARBA00004496"/>
    </source>
</evidence>
<evidence type="ECO:0000256" key="4">
    <source>
        <dbReference type="SAM" id="Coils"/>
    </source>
</evidence>
<dbReference type="EMBL" id="BSXW01000186">
    <property type="protein sequence ID" value="GMF14210.1"/>
    <property type="molecule type" value="Genomic_DNA"/>
</dbReference>
<gene>
    <name evidence="8" type="ORF">Plil01_000459600</name>
</gene>
<dbReference type="GO" id="GO:0051959">
    <property type="term" value="F:dynein light intermediate chain binding"/>
    <property type="evidence" value="ECO:0007669"/>
    <property type="project" value="TreeGrafter"/>
</dbReference>
<evidence type="ECO:0000256" key="5">
    <source>
        <dbReference type="SAM" id="MobiDB-lite"/>
    </source>
</evidence>
<reference evidence="8" key="1">
    <citation type="submission" date="2023-04" db="EMBL/GenBank/DDBJ databases">
        <title>Phytophthora lilii NBRC 32176.</title>
        <authorList>
            <person name="Ichikawa N."/>
            <person name="Sato H."/>
            <person name="Tonouchi N."/>
        </authorList>
    </citation>
    <scope>NUCLEOTIDE SEQUENCE</scope>
    <source>
        <strain evidence="8">NBRC 32176</strain>
    </source>
</reference>
<accession>A0A9W6WR24</accession>
<dbReference type="Pfam" id="PF05622">
    <property type="entry name" value="HOOK"/>
    <property type="match status" value="1"/>
</dbReference>
<dbReference type="GO" id="GO:0030705">
    <property type="term" value="P:cytoskeleton-dependent intracellular transport"/>
    <property type="evidence" value="ECO:0007669"/>
    <property type="project" value="InterPro"/>
</dbReference>
<evidence type="ECO:0000256" key="2">
    <source>
        <dbReference type="ARBA" id="ARBA00022490"/>
    </source>
</evidence>
<sequence>MDSEYVNLEQINEQPGGNWALKSNNLKTLLRAVELFYTDELGQICHPDELVDPLLIAKENDVHEVAKLTELLLGCAVQCPNKSEYIHPIMQMGASEQASLMHAIENLMHRFQPSSPGAASNPSRRNSMAHGASFDEMASPSSMPSMSASASALAAGSSTEALAAQLAQALERSSSMELRYLDMEREKRELTERFERSLTENRELAEKYAALESERDQLRSERQSTLTRDNKKIQQIVDNEVHALQMQMEEKDLELNRVKRESGERLMMLENEVRRQADELDISRSKLGTLNKLEASMTKYKKKLEEMNSLRAQVRELENLNAQYLDKVVDLESTIKTMPGLKSLVEKYKNQVVELETSNVQASSNLNVKEQKIRRLQEELDSALGGKEFLESQVEELRTQLASMQYREGADDAMTAGEGSTLNGGGLSADMLLGRDSVSGLRERVARLERENAELKSGNADAGQAELANDLDMAVKAKESLQVSLFQMQKQNDQLSEDLRNARIQVEQQQQMLSQLQQNPGLHPQQQAQSQQQWQNAPDGPEPMQVSNDMTVSEGAAAAGTAGFATPATLEAGVAMGPGGAMQAPVPTPGAVVVTSSNNALSSAQIAEYQDKLEKLVRGQSAEAVDSLRATVTELTKRLKEKESVINELSEQRAKLENYTKKTLHAVQTKYMVAVSSHRNQINEKQERVDFLEKKMKEVRASYSREQALMMSSFYEVCVRVDAGDISILKKDLCHVYFGCGLLLLSRICRHCSLAVDVASAQGVCDRVHAEYLVDHVDTQVDEGTTTGINNHTSTNIHPPKTVPFTPRLASAFAACRCTCSFVLANRSMSMSMPPSVAILDWFSAAEAADQQQPTSRAQAEALQLTERLASACAARRCTSVSLDLVSGNSSCSPSSSTICTCRSAEAAHSAQSASTQRHPPAPATYA</sequence>
<feature type="compositionally biased region" description="Low complexity" evidence="5">
    <location>
        <begin position="525"/>
        <end position="535"/>
    </location>
</feature>
<proteinExistence type="predicted"/>
<dbReference type="PANTHER" id="PTHR18947:SF28">
    <property type="entry name" value="GIRDIN, ISOFORM A"/>
    <property type="match status" value="1"/>
</dbReference>
<evidence type="ECO:0000313" key="9">
    <source>
        <dbReference type="Proteomes" id="UP001165083"/>
    </source>
</evidence>
<protein>
    <submittedName>
        <fullName evidence="8">Unnamed protein product</fullName>
    </submittedName>
</protein>
<evidence type="ECO:0000256" key="3">
    <source>
        <dbReference type="ARBA" id="ARBA00023054"/>
    </source>
</evidence>
<keyword evidence="9" id="KW-1185">Reference proteome</keyword>
<dbReference type="AlphaFoldDB" id="A0A9W6WR24"/>
<evidence type="ECO:0000259" key="7">
    <source>
        <dbReference type="Pfam" id="PF19047"/>
    </source>
</evidence>
<feature type="domain" description="Hook C-terminal" evidence="6">
    <location>
        <begin position="245"/>
        <end position="511"/>
    </location>
</feature>
<feature type="domain" description="HOOK N-terminal" evidence="7">
    <location>
        <begin position="8"/>
        <end position="105"/>
    </location>
</feature>
<dbReference type="SUPFAM" id="SSF116907">
    <property type="entry name" value="Hook domain"/>
    <property type="match status" value="1"/>
</dbReference>
<organism evidence="8 9">
    <name type="scientific">Phytophthora lilii</name>
    <dbReference type="NCBI Taxonomy" id="2077276"/>
    <lineage>
        <taxon>Eukaryota</taxon>
        <taxon>Sar</taxon>
        <taxon>Stramenopiles</taxon>
        <taxon>Oomycota</taxon>
        <taxon>Peronosporomycetes</taxon>
        <taxon>Peronosporales</taxon>
        <taxon>Peronosporaceae</taxon>
        <taxon>Phytophthora</taxon>
    </lineage>
</organism>
<dbReference type="GO" id="GO:0005815">
    <property type="term" value="C:microtubule organizing center"/>
    <property type="evidence" value="ECO:0007669"/>
    <property type="project" value="TreeGrafter"/>
</dbReference>
<feature type="coiled-coil region" evidence="4">
    <location>
        <begin position="173"/>
        <end position="407"/>
    </location>
</feature>
<dbReference type="CDD" id="cd22211">
    <property type="entry name" value="HkD_SF"/>
    <property type="match status" value="1"/>
</dbReference>
<dbReference type="InterPro" id="IPR008636">
    <property type="entry name" value="Hook_C"/>
</dbReference>
<feature type="coiled-coil region" evidence="4">
    <location>
        <begin position="625"/>
        <end position="709"/>
    </location>
</feature>
<dbReference type="InterPro" id="IPR036872">
    <property type="entry name" value="CH_dom_sf"/>
</dbReference>
<dbReference type="OrthoDB" id="49395at2759"/>
<dbReference type="Pfam" id="PF19047">
    <property type="entry name" value="HOOK_N"/>
    <property type="match status" value="1"/>
</dbReference>
<feature type="region of interest" description="Disordered" evidence="5">
    <location>
        <begin position="518"/>
        <end position="548"/>
    </location>
</feature>
<evidence type="ECO:0000313" key="8">
    <source>
        <dbReference type="EMBL" id="GMF14210.1"/>
    </source>
</evidence>
<comment type="caution">
    <text evidence="8">The sequence shown here is derived from an EMBL/GenBank/DDBJ whole genome shotgun (WGS) entry which is preliminary data.</text>
</comment>
<dbReference type="InterPro" id="IPR043936">
    <property type="entry name" value="HOOK_N"/>
</dbReference>
<dbReference type="GO" id="GO:0031122">
    <property type="term" value="P:cytoplasmic microtubule organization"/>
    <property type="evidence" value="ECO:0007669"/>
    <property type="project" value="InterPro"/>
</dbReference>
<keyword evidence="2" id="KW-0963">Cytoplasm</keyword>
<dbReference type="GO" id="GO:0005737">
    <property type="term" value="C:cytoplasm"/>
    <property type="evidence" value="ECO:0007669"/>
    <property type="project" value="UniProtKB-SubCell"/>
</dbReference>
<keyword evidence="3 4" id="KW-0175">Coiled coil</keyword>
<name>A0A9W6WR24_9STRA</name>